<evidence type="ECO:0000256" key="3">
    <source>
        <dbReference type="ARBA" id="ARBA00023125"/>
    </source>
</evidence>
<comment type="similarity">
    <text evidence="6">Belongs to the RuvA family.</text>
</comment>
<protein>
    <recommendedName>
        <fullName evidence="6">Holliday junction branch migration complex subunit RuvA</fullName>
    </recommendedName>
</protein>
<dbReference type="SUPFAM" id="SSF47781">
    <property type="entry name" value="RuvA domain 2-like"/>
    <property type="match status" value="1"/>
</dbReference>
<evidence type="ECO:0000256" key="1">
    <source>
        <dbReference type="ARBA" id="ARBA00022490"/>
    </source>
</evidence>
<dbReference type="GO" id="GO:0006310">
    <property type="term" value="P:DNA recombination"/>
    <property type="evidence" value="ECO:0007669"/>
    <property type="project" value="UniProtKB-UniRule"/>
</dbReference>
<comment type="subcellular location">
    <subcellularLocation>
        <location evidence="6">Cytoplasm</location>
    </subcellularLocation>
</comment>
<evidence type="ECO:0000256" key="2">
    <source>
        <dbReference type="ARBA" id="ARBA00022763"/>
    </source>
</evidence>
<evidence type="ECO:0000313" key="10">
    <source>
        <dbReference type="Proteomes" id="UP000295678"/>
    </source>
</evidence>
<dbReference type="Pfam" id="PF07499">
    <property type="entry name" value="RuvA_C"/>
    <property type="match status" value="1"/>
</dbReference>
<keyword evidence="9" id="KW-0547">Nucleotide-binding</keyword>
<dbReference type="InterPro" id="IPR013849">
    <property type="entry name" value="DNA_helicase_Holl-junc_RuvA_I"/>
</dbReference>
<feature type="region of interest" description="Domain III" evidence="6">
    <location>
        <begin position="157"/>
        <end position="204"/>
    </location>
</feature>
<keyword evidence="5 6" id="KW-0234">DNA repair</keyword>
<dbReference type="Gene3D" id="2.40.50.140">
    <property type="entry name" value="Nucleic acid-binding proteins"/>
    <property type="match status" value="1"/>
</dbReference>
<dbReference type="Pfam" id="PF01330">
    <property type="entry name" value="RuvA_N"/>
    <property type="match status" value="1"/>
</dbReference>
<accession>A0A4R3MMX2</accession>
<evidence type="ECO:0000259" key="7">
    <source>
        <dbReference type="Pfam" id="PF01330"/>
    </source>
</evidence>
<dbReference type="InterPro" id="IPR011114">
    <property type="entry name" value="RuvA_C"/>
</dbReference>
<gene>
    <name evidence="6" type="primary">ruvA</name>
    <name evidence="9" type="ORF">EDC22_101220</name>
</gene>
<keyword evidence="1 6" id="KW-0963">Cytoplasm</keyword>
<dbReference type="Gene3D" id="1.10.150.20">
    <property type="entry name" value="5' to 3' exonuclease, C-terminal subdomain"/>
    <property type="match status" value="1"/>
</dbReference>
<dbReference type="AlphaFoldDB" id="A0A4R3MMX2"/>
<proteinExistence type="inferred from homology"/>
<dbReference type="Gene3D" id="1.10.8.10">
    <property type="entry name" value="DNA helicase RuvA subunit, C-terminal domain"/>
    <property type="match status" value="1"/>
</dbReference>
<keyword evidence="4 6" id="KW-0233">DNA recombination</keyword>
<dbReference type="GO" id="GO:0009379">
    <property type="term" value="C:Holliday junction helicase complex"/>
    <property type="evidence" value="ECO:0007669"/>
    <property type="project" value="InterPro"/>
</dbReference>
<dbReference type="SUPFAM" id="SSF50249">
    <property type="entry name" value="Nucleic acid-binding proteins"/>
    <property type="match status" value="1"/>
</dbReference>
<dbReference type="Proteomes" id="UP000295678">
    <property type="component" value="Unassembled WGS sequence"/>
</dbReference>
<evidence type="ECO:0000259" key="8">
    <source>
        <dbReference type="Pfam" id="PF07499"/>
    </source>
</evidence>
<organism evidence="9 10">
    <name type="scientific">Tepidamorphus gemmatus</name>
    <dbReference type="NCBI Taxonomy" id="747076"/>
    <lineage>
        <taxon>Bacteria</taxon>
        <taxon>Pseudomonadati</taxon>
        <taxon>Pseudomonadota</taxon>
        <taxon>Alphaproteobacteria</taxon>
        <taxon>Hyphomicrobiales</taxon>
        <taxon>Tepidamorphaceae</taxon>
        <taxon>Tepidamorphus</taxon>
    </lineage>
</organism>
<keyword evidence="2 6" id="KW-0227">DNA damage</keyword>
<dbReference type="InterPro" id="IPR012340">
    <property type="entry name" value="NA-bd_OB-fold"/>
</dbReference>
<keyword evidence="9" id="KW-0067">ATP-binding</keyword>
<dbReference type="EMBL" id="SMAK01000001">
    <property type="protein sequence ID" value="TCT13356.1"/>
    <property type="molecule type" value="Genomic_DNA"/>
</dbReference>
<evidence type="ECO:0000313" key="9">
    <source>
        <dbReference type="EMBL" id="TCT13356.1"/>
    </source>
</evidence>
<keyword evidence="3 6" id="KW-0238">DNA-binding</keyword>
<dbReference type="Pfam" id="PF14520">
    <property type="entry name" value="HHH_5"/>
    <property type="match status" value="1"/>
</dbReference>
<comment type="domain">
    <text evidence="6">Has three domains with a flexible linker between the domains II and III and assumes an 'L' shape. Domain III is highly mobile and contacts RuvB.</text>
</comment>
<evidence type="ECO:0000256" key="5">
    <source>
        <dbReference type="ARBA" id="ARBA00023204"/>
    </source>
</evidence>
<sequence length="204" mass="21244">MIGKLKGTVDSLGEDWAIIDVGGVGYVTTCSTRTLAALHPGEAATLFIETFIREDHIRLYGFLSEAERQWFRLLITVQGVGSRVALAVLGTLSVADLGNAIAMQDKAMIARAPGVGPKVAGRIITELRDKAPTVGGFDAAFAKVANEIGDQRLPSASRDAVSALVNLGYGQAQAGAAVAIALKTAGADATAETLIRLGLKELAR</sequence>
<dbReference type="HAMAP" id="MF_00031">
    <property type="entry name" value="DNA_HJ_migration_RuvA"/>
    <property type="match status" value="1"/>
</dbReference>
<dbReference type="RefSeq" id="WP_132804750.1">
    <property type="nucleotide sequence ID" value="NZ_SMAK01000001.1"/>
</dbReference>
<dbReference type="GO" id="GO:0048476">
    <property type="term" value="C:Holliday junction resolvase complex"/>
    <property type="evidence" value="ECO:0007669"/>
    <property type="project" value="UniProtKB-UniRule"/>
</dbReference>
<comment type="subunit">
    <text evidence="6">Homotetramer. Forms an RuvA(8)-RuvB(12)-Holliday junction (HJ) complex. HJ DNA is sandwiched between 2 RuvA tetramers; dsDNA enters through RuvA and exits via RuvB. An RuvB hexamer assembles on each DNA strand where it exits the tetramer. Each RuvB hexamer is contacted by two RuvA subunits (via domain III) on 2 adjacent RuvB subunits; this complex drives branch migration. In the full resolvosome a probable DNA-RuvA(4)-RuvB(12)-RuvC(2) complex forms which resolves the HJ.</text>
</comment>
<evidence type="ECO:0000256" key="6">
    <source>
        <dbReference type="HAMAP-Rule" id="MF_00031"/>
    </source>
</evidence>
<comment type="function">
    <text evidence="6">The RuvA-RuvB-RuvC complex processes Holliday junction (HJ) DNA during genetic recombination and DNA repair, while the RuvA-RuvB complex plays an important role in the rescue of blocked DNA replication forks via replication fork reversal (RFR). RuvA specifically binds to HJ cruciform DNA, conferring on it an open structure. The RuvB hexamer acts as an ATP-dependent pump, pulling dsDNA into and through the RuvAB complex. HJ branch migration allows RuvC to scan DNA until it finds its consensus sequence, where it cleaves and resolves the cruciform DNA.</text>
</comment>
<dbReference type="GO" id="GO:0005524">
    <property type="term" value="F:ATP binding"/>
    <property type="evidence" value="ECO:0007669"/>
    <property type="project" value="InterPro"/>
</dbReference>
<keyword evidence="10" id="KW-1185">Reference proteome</keyword>
<comment type="caution">
    <text evidence="9">The sequence shown here is derived from an EMBL/GenBank/DDBJ whole genome shotgun (WGS) entry which is preliminary data.</text>
</comment>
<evidence type="ECO:0000256" key="4">
    <source>
        <dbReference type="ARBA" id="ARBA00023172"/>
    </source>
</evidence>
<dbReference type="OrthoDB" id="5293449at2"/>
<dbReference type="SUPFAM" id="SSF46929">
    <property type="entry name" value="DNA helicase RuvA subunit, C-terminal domain"/>
    <property type="match status" value="1"/>
</dbReference>
<dbReference type="NCBIfam" id="TIGR00084">
    <property type="entry name" value="ruvA"/>
    <property type="match status" value="1"/>
</dbReference>
<comment type="caution">
    <text evidence="6">Lacks conserved residue(s) required for the propagation of feature annotation.</text>
</comment>
<dbReference type="GO" id="GO:0006281">
    <property type="term" value="P:DNA repair"/>
    <property type="evidence" value="ECO:0007669"/>
    <property type="project" value="UniProtKB-UniRule"/>
</dbReference>
<keyword evidence="9" id="KW-0347">Helicase</keyword>
<dbReference type="GO" id="GO:0005737">
    <property type="term" value="C:cytoplasm"/>
    <property type="evidence" value="ECO:0007669"/>
    <property type="project" value="UniProtKB-SubCell"/>
</dbReference>
<dbReference type="GO" id="GO:0000400">
    <property type="term" value="F:four-way junction DNA binding"/>
    <property type="evidence" value="ECO:0007669"/>
    <property type="project" value="UniProtKB-UniRule"/>
</dbReference>
<dbReference type="InterPro" id="IPR036267">
    <property type="entry name" value="RuvA_C_sf"/>
</dbReference>
<feature type="domain" description="DNA helicase Holliday junction RuvA type" evidence="7">
    <location>
        <begin position="1"/>
        <end position="61"/>
    </location>
</feature>
<dbReference type="InterPro" id="IPR000085">
    <property type="entry name" value="RuvA"/>
</dbReference>
<keyword evidence="9" id="KW-0378">Hydrolase</keyword>
<dbReference type="CDD" id="cd14332">
    <property type="entry name" value="UBA_RuvA_C"/>
    <property type="match status" value="1"/>
</dbReference>
<reference evidence="9 10" key="1">
    <citation type="submission" date="2019-03" db="EMBL/GenBank/DDBJ databases">
        <title>Genomic Encyclopedia of Type Strains, Phase IV (KMG-IV): sequencing the most valuable type-strain genomes for metagenomic binning, comparative biology and taxonomic classification.</title>
        <authorList>
            <person name="Goeker M."/>
        </authorList>
    </citation>
    <scope>NUCLEOTIDE SEQUENCE [LARGE SCALE GENOMIC DNA]</scope>
    <source>
        <strain evidence="9 10">DSM 19345</strain>
    </source>
</reference>
<dbReference type="GO" id="GO:0009378">
    <property type="term" value="F:four-way junction helicase activity"/>
    <property type="evidence" value="ECO:0007669"/>
    <property type="project" value="InterPro"/>
</dbReference>
<name>A0A4R3MMX2_9HYPH</name>
<feature type="domain" description="Holliday junction DNA helicase RuvA C-terminal" evidence="8">
    <location>
        <begin position="156"/>
        <end position="202"/>
    </location>
</feature>
<dbReference type="InterPro" id="IPR010994">
    <property type="entry name" value="RuvA_2-like"/>
</dbReference>